<dbReference type="Pfam" id="PF06245">
    <property type="entry name" value="DUF1015"/>
    <property type="match status" value="1"/>
</dbReference>
<evidence type="ECO:0000313" key="1">
    <source>
        <dbReference type="EMBL" id="EET84377.1"/>
    </source>
</evidence>
<dbReference type="AlphaFoldDB" id="C6Q2A2"/>
<dbReference type="EMBL" id="ACVI01000169">
    <property type="protein sequence ID" value="EET84377.1"/>
    <property type="molecule type" value="Genomic_DNA"/>
</dbReference>
<proteinExistence type="predicted"/>
<sequence length="39" mass="4329">MAVLNPFKSVRPTKELAARVAALPYDVMNREEAKKNGGR</sequence>
<comment type="caution">
    <text evidence="1">The sequence shown here is derived from an EMBL/GenBank/DDBJ whole genome shotgun (WGS) entry which is preliminary data.</text>
</comment>
<dbReference type="InterPro" id="IPR008323">
    <property type="entry name" value="UCP033563"/>
</dbReference>
<dbReference type="Proteomes" id="UP000004198">
    <property type="component" value="Unassembled WGS sequence"/>
</dbReference>
<reference evidence="1 2" key="1">
    <citation type="submission" date="2009-06" db="EMBL/GenBank/DDBJ databases">
        <title>The draft genome of Clostridium carboxidivorans P7.</title>
        <authorList>
            <consortium name="US DOE Joint Genome Institute (JGI-PGF)"/>
            <person name="Lucas S."/>
            <person name="Copeland A."/>
            <person name="Lapidus A."/>
            <person name="Glavina del Rio T."/>
            <person name="Tice H."/>
            <person name="Bruce D."/>
            <person name="Goodwin L."/>
            <person name="Pitluck S."/>
            <person name="Larimer F."/>
            <person name="Land M.L."/>
            <person name="Hauser L."/>
            <person name="Hemme C.L."/>
        </authorList>
    </citation>
    <scope>NUCLEOTIDE SEQUENCE [LARGE SCALE GENOMIC DNA]</scope>
    <source>
        <strain evidence="1 2">P7</strain>
    </source>
</reference>
<protein>
    <recommendedName>
        <fullName evidence="3">DUF1015 domain-containing protein</fullName>
    </recommendedName>
</protein>
<evidence type="ECO:0008006" key="3">
    <source>
        <dbReference type="Google" id="ProtNLM"/>
    </source>
</evidence>
<gene>
    <name evidence="1" type="ORF">CcarbDRAFT_5170</name>
</gene>
<accession>C6Q2A2</accession>
<name>C6Q2A2_9CLOT</name>
<evidence type="ECO:0000313" key="2">
    <source>
        <dbReference type="Proteomes" id="UP000004198"/>
    </source>
</evidence>
<keyword evidence="2" id="KW-1185">Reference proteome</keyword>
<organism evidence="1 2">
    <name type="scientific">Clostridium carboxidivorans P7</name>
    <dbReference type="NCBI Taxonomy" id="536227"/>
    <lineage>
        <taxon>Bacteria</taxon>
        <taxon>Bacillati</taxon>
        <taxon>Bacillota</taxon>
        <taxon>Clostridia</taxon>
        <taxon>Eubacteriales</taxon>
        <taxon>Clostridiaceae</taxon>
        <taxon>Clostridium</taxon>
    </lineage>
</organism>